<protein>
    <submittedName>
        <fullName evidence="13">Membrane protein insertase YidC</fullName>
    </submittedName>
</protein>
<evidence type="ECO:0000256" key="5">
    <source>
        <dbReference type="ARBA" id="ARBA00022927"/>
    </source>
</evidence>
<evidence type="ECO:0000256" key="9">
    <source>
        <dbReference type="RuleBase" id="RU003945"/>
    </source>
</evidence>
<keyword evidence="4 9" id="KW-0812">Transmembrane</keyword>
<keyword evidence="7 11" id="KW-0472">Membrane</keyword>
<comment type="caution">
    <text evidence="13">The sequence shown here is derived from an EMBL/GenBank/DDBJ whole genome shotgun (WGS) entry which is preliminary data.</text>
</comment>
<keyword evidence="2" id="KW-0813">Transport</keyword>
<keyword evidence="6 11" id="KW-1133">Transmembrane helix</keyword>
<comment type="subcellular location">
    <subcellularLocation>
        <location evidence="1">Cell membrane</location>
        <topology evidence="1">Multi-pass membrane protein</topology>
    </subcellularLocation>
    <subcellularLocation>
        <location evidence="9">Membrane</location>
        <topology evidence="9">Multi-pass membrane protein</topology>
    </subcellularLocation>
</comment>
<evidence type="ECO:0000256" key="4">
    <source>
        <dbReference type="ARBA" id="ARBA00022692"/>
    </source>
</evidence>
<evidence type="ECO:0000256" key="11">
    <source>
        <dbReference type="SAM" id="Phobius"/>
    </source>
</evidence>
<feature type="transmembrane region" description="Helical" evidence="11">
    <location>
        <begin position="315"/>
        <end position="332"/>
    </location>
</feature>
<keyword evidence="3" id="KW-1003">Cell membrane</keyword>
<dbReference type="GO" id="GO:0015031">
    <property type="term" value="P:protein transport"/>
    <property type="evidence" value="ECO:0007669"/>
    <property type="project" value="UniProtKB-KW"/>
</dbReference>
<dbReference type="GO" id="GO:0032977">
    <property type="term" value="F:membrane insertase activity"/>
    <property type="evidence" value="ECO:0007669"/>
    <property type="project" value="InterPro"/>
</dbReference>
<feature type="transmembrane region" description="Helical" evidence="11">
    <location>
        <begin position="191"/>
        <end position="212"/>
    </location>
</feature>
<organism evidence="13 14">
    <name type="scientific">Fimbriimonas ginsengisoli</name>
    <dbReference type="NCBI Taxonomy" id="1005039"/>
    <lineage>
        <taxon>Bacteria</taxon>
        <taxon>Bacillati</taxon>
        <taxon>Armatimonadota</taxon>
        <taxon>Fimbriimonadia</taxon>
        <taxon>Fimbriimonadales</taxon>
        <taxon>Fimbriimonadaceae</taxon>
        <taxon>Fimbriimonas</taxon>
    </lineage>
</organism>
<evidence type="ECO:0000313" key="13">
    <source>
        <dbReference type="EMBL" id="MBI1756223.1"/>
    </source>
</evidence>
<dbReference type="InterPro" id="IPR047196">
    <property type="entry name" value="YidC_ALB_C"/>
</dbReference>
<dbReference type="AlphaFoldDB" id="A0A931PT94"/>
<evidence type="ECO:0000256" key="8">
    <source>
        <dbReference type="ARBA" id="ARBA00023186"/>
    </source>
</evidence>
<dbReference type="GO" id="GO:0005886">
    <property type="term" value="C:plasma membrane"/>
    <property type="evidence" value="ECO:0007669"/>
    <property type="project" value="UniProtKB-SubCell"/>
</dbReference>
<evidence type="ECO:0000313" key="14">
    <source>
        <dbReference type="Proteomes" id="UP000727962"/>
    </source>
</evidence>
<evidence type="ECO:0000256" key="6">
    <source>
        <dbReference type="ARBA" id="ARBA00022989"/>
    </source>
</evidence>
<dbReference type="NCBIfam" id="TIGR03592">
    <property type="entry name" value="yidC_oxa1_cterm"/>
    <property type="match status" value="1"/>
</dbReference>
<feature type="transmembrane region" description="Helical" evidence="11">
    <location>
        <begin position="12"/>
        <end position="29"/>
    </location>
</feature>
<dbReference type="PANTHER" id="PTHR12428">
    <property type="entry name" value="OXA1"/>
    <property type="match status" value="1"/>
</dbReference>
<reference evidence="13" key="1">
    <citation type="submission" date="2020-07" db="EMBL/GenBank/DDBJ databases">
        <title>Huge and variable diversity of episymbiotic CPR bacteria and DPANN archaea in groundwater ecosystems.</title>
        <authorList>
            <person name="He C.Y."/>
            <person name="Keren R."/>
            <person name="Whittaker M."/>
            <person name="Farag I.F."/>
            <person name="Doudna J."/>
            <person name="Cate J.H.D."/>
            <person name="Banfield J.F."/>
        </authorList>
    </citation>
    <scope>NUCLEOTIDE SEQUENCE</scope>
    <source>
        <strain evidence="13">NC_groundwater_17_Pr7_B-0.1um_64_12</strain>
    </source>
</reference>
<dbReference type="EMBL" id="JACOSL010000026">
    <property type="protein sequence ID" value="MBI1756223.1"/>
    <property type="molecule type" value="Genomic_DNA"/>
</dbReference>
<dbReference type="InterPro" id="IPR028055">
    <property type="entry name" value="YidC/Oxa/ALB_C"/>
</dbReference>
<dbReference type="PANTHER" id="PTHR12428:SF65">
    <property type="entry name" value="CYTOCHROME C OXIDASE ASSEMBLY PROTEIN COX18, MITOCHONDRIAL"/>
    <property type="match status" value="1"/>
</dbReference>
<sequence length="464" mass="52629">MSKPARKPNIAGMLLPYIIIFLALQLWMMRGQQAPDARTSTVLVAAMRDLNAKARDLDMAGLRPTVDRRIDEEFKGGKLTQGDADDRRFEVALLTSDCQLREGQVYHDLSRMQAAYQGLEREYKARRGTPIWQAKTFPMPGQHVAWTGQALFDHARETLSQANQRDLTYGILPGYDIIDFLVRMSGSRPGLSYWLACLILAVLVRAAVYPLSQKQYMWGRQMGQLQPLTREIKEKYKDDVQTQGLKTMELYREYGMNPYAGCLPALIQLPLFLTVYQFMLRYRFEFQKGTFLWINPSIDISNGWFAPNLGMEDKLLVIFYAITMVVSTLLMPITDPSNARQQRLISVGISVVFAASMLFGAFPVPAAFILYWTFTNILATAQAIRAYRSPLPPLVKVNSPTGGVYPAPSVKTGGWREKIMKAMEQQMEDQKRRQEDTGATKPELPTNGKVRTGKPATHKPKKRR</sequence>
<evidence type="ECO:0000256" key="1">
    <source>
        <dbReference type="ARBA" id="ARBA00004651"/>
    </source>
</evidence>
<dbReference type="Pfam" id="PF02096">
    <property type="entry name" value="60KD_IMP"/>
    <property type="match status" value="1"/>
</dbReference>
<dbReference type="Proteomes" id="UP000727962">
    <property type="component" value="Unassembled WGS sequence"/>
</dbReference>
<evidence type="ECO:0000256" key="3">
    <source>
        <dbReference type="ARBA" id="ARBA00022475"/>
    </source>
</evidence>
<proteinExistence type="inferred from homology"/>
<feature type="domain" description="Membrane insertase YidC/Oxa/ALB C-terminal" evidence="12">
    <location>
        <begin position="193"/>
        <end position="384"/>
    </location>
</feature>
<feature type="transmembrane region" description="Helical" evidence="11">
    <location>
        <begin position="258"/>
        <end position="279"/>
    </location>
</feature>
<evidence type="ECO:0000256" key="2">
    <source>
        <dbReference type="ARBA" id="ARBA00022448"/>
    </source>
</evidence>
<accession>A0A931PT94</accession>
<keyword evidence="8" id="KW-0143">Chaperone</keyword>
<dbReference type="GO" id="GO:0051205">
    <property type="term" value="P:protein insertion into membrane"/>
    <property type="evidence" value="ECO:0007669"/>
    <property type="project" value="TreeGrafter"/>
</dbReference>
<evidence type="ECO:0000256" key="10">
    <source>
        <dbReference type="SAM" id="MobiDB-lite"/>
    </source>
</evidence>
<name>A0A931PT94_FIMGI</name>
<comment type="similarity">
    <text evidence="9">Belongs to the OXA1/ALB3/YidC family.</text>
</comment>
<dbReference type="InterPro" id="IPR001708">
    <property type="entry name" value="YidC/ALB3/OXA1/COX18"/>
</dbReference>
<feature type="region of interest" description="Disordered" evidence="10">
    <location>
        <begin position="421"/>
        <end position="464"/>
    </location>
</feature>
<gene>
    <name evidence="13" type="ORF">HYR64_03850</name>
</gene>
<evidence type="ECO:0000256" key="7">
    <source>
        <dbReference type="ARBA" id="ARBA00023136"/>
    </source>
</evidence>
<dbReference type="CDD" id="cd20070">
    <property type="entry name" value="5TM_YidC_Alb3"/>
    <property type="match status" value="1"/>
</dbReference>
<keyword evidence="5" id="KW-0653">Protein transport</keyword>
<feature type="compositionally biased region" description="Basic and acidic residues" evidence="10">
    <location>
        <begin position="428"/>
        <end position="438"/>
    </location>
</feature>
<evidence type="ECO:0000259" key="12">
    <source>
        <dbReference type="Pfam" id="PF02096"/>
    </source>
</evidence>
<feature type="transmembrane region" description="Helical" evidence="11">
    <location>
        <begin position="344"/>
        <end position="362"/>
    </location>
</feature>